<feature type="transmembrane region" description="Helical" evidence="11">
    <location>
        <begin position="623"/>
        <end position="643"/>
    </location>
</feature>
<dbReference type="InterPro" id="IPR004331">
    <property type="entry name" value="SPX_dom"/>
</dbReference>
<feature type="transmembrane region" description="Helical" evidence="11">
    <location>
        <begin position="576"/>
        <end position="603"/>
    </location>
</feature>
<keyword evidence="8 11" id="KW-0472">Membrane</keyword>
<dbReference type="AlphaFoldDB" id="A0A5B6X5H6"/>
<keyword evidence="15" id="KW-1185">Reference proteome</keyword>
<name>A0A5B6X5H6_9ROSI</name>
<protein>
    <submittedName>
        <fullName evidence="14">Phosphate transporter PHO1-like protein 10 isoform X2</fullName>
    </submittedName>
</protein>
<dbReference type="GO" id="GO:0016036">
    <property type="term" value="P:cellular response to phosphate starvation"/>
    <property type="evidence" value="ECO:0007669"/>
    <property type="project" value="TreeGrafter"/>
</dbReference>
<sequence>MKFSKDFKRQMVPEWIEAYVDYDGLKRILREILQYNLSKKRETPLKSLEKKLSLHRTLSGLHRHTNGDVENQVTREGREIEIEFFRKLDEELNKINTFYKEQIEVVMDESTLLNRQLDALIALRLKVRSSCSNGACSPEHQGSEITDVILQGINQDDESTSVSENNTIEKSNSRPEEVGNNSTNQQGDPLEILERVKIRNTLESPLDTIKGVFKDSKHDDLCFKKDELKKVEAKLRLAFIEFHQKLRLVKQYSFMNLSALSKIMKSYEKITSRREARLYMKKIDNSYIGSSDEVNNLLERVEATFIKHFSNSNIQKGMKSLRPKTKKEKHSVTFWSGCFSGFSAALLIAVALRIETKKLMEKEDIYFWRRFKINYPFIFGFKPGTELSYREVFLLGTGLAVLSLSCFLGNLYLDLGSTTQKYKTLTGLFPLGLVAIFLIILFCPFNIIYRSTRFFFIKSLFRCLCAPLYKVTLPDFFLADHVTSQVTAIRSLDLYICYYGLGERSQRESKCHGHSIYNVLYFAVPVIPFWLRFLQCIRRLFEEKEAMHGYSSVNYLLTIVAAIIRTICELKKGMAWMVLALVSSSVVVIVATYWDIVFDWGLLRRHSKNPYLRDKLLVPYKSVYFAAMALDVVLRIAWMQLVLEFKLHSLHRMAITTVVSCLEIIRRGIWSFFRIENEHLNNVGKYRAFKSVPLPFNYDDEEESSKDD</sequence>
<accession>A0A5B6X5H6</accession>
<feature type="transmembrane region" description="Helical" evidence="11">
    <location>
        <begin position="425"/>
        <end position="449"/>
    </location>
</feature>
<evidence type="ECO:0000256" key="1">
    <source>
        <dbReference type="ARBA" id="ARBA00004651"/>
    </source>
</evidence>
<evidence type="ECO:0000256" key="3">
    <source>
        <dbReference type="ARBA" id="ARBA00022448"/>
    </source>
</evidence>
<dbReference type="PANTHER" id="PTHR10783:SF104">
    <property type="entry name" value="PHOSPHATE TRANSPORTER PHO1 HOMOLOG 10"/>
    <property type="match status" value="1"/>
</dbReference>
<comment type="similarity">
    <text evidence="2">Belongs to the SYG1 (TC 2.A.94) family.</text>
</comment>
<dbReference type="Pfam" id="PF03105">
    <property type="entry name" value="SPX"/>
    <property type="match status" value="2"/>
</dbReference>
<evidence type="ECO:0000256" key="6">
    <source>
        <dbReference type="ARBA" id="ARBA00022692"/>
    </source>
</evidence>
<dbReference type="GO" id="GO:0006817">
    <property type="term" value="P:phosphate ion transport"/>
    <property type="evidence" value="ECO:0007669"/>
    <property type="project" value="UniProtKB-KW"/>
</dbReference>
<evidence type="ECO:0000256" key="8">
    <source>
        <dbReference type="ARBA" id="ARBA00023136"/>
    </source>
</evidence>
<evidence type="ECO:0000256" key="4">
    <source>
        <dbReference type="ARBA" id="ARBA00022475"/>
    </source>
</evidence>
<evidence type="ECO:0000259" key="13">
    <source>
        <dbReference type="PROSITE" id="PS51382"/>
    </source>
</evidence>
<feature type="transmembrane region" description="Helical" evidence="11">
    <location>
        <begin position="392"/>
        <end position="413"/>
    </location>
</feature>
<dbReference type="CDD" id="cd14476">
    <property type="entry name" value="SPX_PHO1_like"/>
    <property type="match status" value="1"/>
</dbReference>
<evidence type="ECO:0000259" key="12">
    <source>
        <dbReference type="PROSITE" id="PS51380"/>
    </source>
</evidence>
<dbReference type="OrthoDB" id="9970435at2759"/>
<dbReference type="GO" id="GO:0005802">
    <property type="term" value="C:trans-Golgi network"/>
    <property type="evidence" value="ECO:0007669"/>
    <property type="project" value="TreeGrafter"/>
</dbReference>
<comment type="caution">
    <text evidence="14">The sequence shown here is derived from an EMBL/GenBank/DDBJ whole genome shotgun (WGS) entry which is preliminary data.</text>
</comment>
<feature type="region of interest" description="Disordered" evidence="10">
    <location>
        <begin position="156"/>
        <end position="187"/>
    </location>
</feature>
<gene>
    <name evidence="14" type="ORF">EPI10_031931</name>
</gene>
<evidence type="ECO:0000313" key="15">
    <source>
        <dbReference type="Proteomes" id="UP000325315"/>
    </source>
</evidence>
<dbReference type="PROSITE" id="PS51380">
    <property type="entry name" value="EXS"/>
    <property type="match status" value="1"/>
</dbReference>
<dbReference type="PANTHER" id="PTHR10783">
    <property type="entry name" value="XENOTROPIC AND POLYTROPIC RETROVIRUS RECEPTOR 1-RELATED"/>
    <property type="match status" value="1"/>
</dbReference>
<feature type="transmembrane region" description="Helical" evidence="11">
    <location>
        <begin position="516"/>
        <end position="534"/>
    </location>
</feature>
<comment type="subcellular location">
    <subcellularLocation>
        <location evidence="1">Cell membrane</location>
        <topology evidence="1">Multi-pass membrane protein</topology>
    </subcellularLocation>
</comment>
<feature type="domain" description="SPX" evidence="13">
    <location>
        <begin position="1"/>
        <end position="281"/>
    </location>
</feature>
<evidence type="ECO:0000256" key="10">
    <source>
        <dbReference type="SAM" id="MobiDB-lite"/>
    </source>
</evidence>
<keyword evidence="4" id="KW-1003">Cell membrane</keyword>
<dbReference type="PROSITE" id="PS51382">
    <property type="entry name" value="SPX"/>
    <property type="match status" value="1"/>
</dbReference>
<organism evidence="14 15">
    <name type="scientific">Gossypium australe</name>
    <dbReference type="NCBI Taxonomy" id="47621"/>
    <lineage>
        <taxon>Eukaryota</taxon>
        <taxon>Viridiplantae</taxon>
        <taxon>Streptophyta</taxon>
        <taxon>Embryophyta</taxon>
        <taxon>Tracheophyta</taxon>
        <taxon>Spermatophyta</taxon>
        <taxon>Magnoliopsida</taxon>
        <taxon>eudicotyledons</taxon>
        <taxon>Gunneridae</taxon>
        <taxon>Pentapetalae</taxon>
        <taxon>rosids</taxon>
        <taxon>malvids</taxon>
        <taxon>Malvales</taxon>
        <taxon>Malvaceae</taxon>
        <taxon>Malvoideae</taxon>
        <taxon>Gossypium</taxon>
    </lineage>
</organism>
<evidence type="ECO:0000256" key="5">
    <source>
        <dbReference type="ARBA" id="ARBA00022592"/>
    </source>
</evidence>
<dbReference type="EMBL" id="SMMG02000001">
    <property type="protein sequence ID" value="KAA3488157.1"/>
    <property type="molecule type" value="Genomic_DNA"/>
</dbReference>
<evidence type="ECO:0000256" key="7">
    <source>
        <dbReference type="ARBA" id="ARBA00022989"/>
    </source>
</evidence>
<reference evidence="15" key="1">
    <citation type="journal article" date="2019" name="Plant Biotechnol. J.">
        <title>Genome sequencing of the Australian wild diploid species Gossypium australe highlights disease resistance and delayed gland morphogenesis.</title>
        <authorList>
            <person name="Cai Y."/>
            <person name="Cai X."/>
            <person name="Wang Q."/>
            <person name="Wang P."/>
            <person name="Zhang Y."/>
            <person name="Cai C."/>
            <person name="Xu Y."/>
            <person name="Wang K."/>
            <person name="Zhou Z."/>
            <person name="Wang C."/>
            <person name="Geng S."/>
            <person name="Li B."/>
            <person name="Dong Q."/>
            <person name="Hou Y."/>
            <person name="Wang H."/>
            <person name="Ai P."/>
            <person name="Liu Z."/>
            <person name="Yi F."/>
            <person name="Sun M."/>
            <person name="An G."/>
            <person name="Cheng J."/>
            <person name="Zhang Y."/>
            <person name="Shi Q."/>
            <person name="Xie Y."/>
            <person name="Shi X."/>
            <person name="Chang Y."/>
            <person name="Huang F."/>
            <person name="Chen Y."/>
            <person name="Hong S."/>
            <person name="Mi L."/>
            <person name="Sun Q."/>
            <person name="Zhang L."/>
            <person name="Zhou B."/>
            <person name="Peng R."/>
            <person name="Zhang X."/>
            <person name="Liu F."/>
        </authorList>
    </citation>
    <scope>NUCLEOTIDE SEQUENCE [LARGE SCALE GENOMIC DNA]</scope>
    <source>
        <strain evidence="15">cv. PA1801</strain>
    </source>
</reference>
<evidence type="ECO:0000256" key="11">
    <source>
        <dbReference type="SAM" id="Phobius"/>
    </source>
</evidence>
<evidence type="ECO:0000256" key="9">
    <source>
        <dbReference type="ARBA" id="ARBA00043939"/>
    </source>
</evidence>
<dbReference type="Pfam" id="PF03124">
    <property type="entry name" value="EXS"/>
    <property type="match status" value="1"/>
</dbReference>
<feature type="compositionally biased region" description="Polar residues" evidence="10">
    <location>
        <begin position="160"/>
        <end position="170"/>
    </location>
</feature>
<dbReference type="Proteomes" id="UP000325315">
    <property type="component" value="Unassembled WGS sequence"/>
</dbReference>
<keyword evidence="6 11" id="KW-0812">Transmembrane</keyword>
<feature type="transmembrane region" description="Helical" evidence="11">
    <location>
        <begin position="546"/>
        <end position="564"/>
    </location>
</feature>
<evidence type="ECO:0000313" key="14">
    <source>
        <dbReference type="EMBL" id="KAA3488157.1"/>
    </source>
</evidence>
<feature type="transmembrane region" description="Helical" evidence="11">
    <location>
        <begin position="332"/>
        <end position="352"/>
    </location>
</feature>
<dbReference type="InterPro" id="IPR034092">
    <property type="entry name" value="PHO1_SPX"/>
</dbReference>
<comment type="function">
    <text evidence="9">May transport inorganic phosphate (Pi).</text>
</comment>
<keyword evidence="5" id="KW-0592">Phosphate transport</keyword>
<evidence type="ECO:0000256" key="2">
    <source>
        <dbReference type="ARBA" id="ARBA00009665"/>
    </source>
</evidence>
<proteinExistence type="inferred from homology"/>
<feature type="domain" description="EXS" evidence="12">
    <location>
        <begin position="512"/>
        <end position="706"/>
    </location>
</feature>
<dbReference type="GO" id="GO:0005886">
    <property type="term" value="C:plasma membrane"/>
    <property type="evidence" value="ECO:0007669"/>
    <property type="project" value="UniProtKB-SubCell"/>
</dbReference>
<dbReference type="InterPro" id="IPR004342">
    <property type="entry name" value="EXS_C"/>
</dbReference>
<dbReference type="GO" id="GO:0000822">
    <property type="term" value="F:inositol hexakisphosphate binding"/>
    <property type="evidence" value="ECO:0007669"/>
    <property type="project" value="TreeGrafter"/>
</dbReference>
<keyword evidence="3" id="KW-0813">Transport</keyword>
<keyword evidence="7 11" id="KW-1133">Transmembrane helix</keyword>